<reference evidence="4 5" key="1">
    <citation type="journal article" date="2012" name="Science">
        <title>The Paleozoic origin of enzymatic lignin decomposition reconstructed from 31 fungal genomes.</title>
        <authorList>
            <person name="Floudas D."/>
            <person name="Binder M."/>
            <person name="Riley R."/>
            <person name="Barry K."/>
            <person name="Blanchette R.A."/>
            <person name="Henrissat B."/>
            <person name="Martinez A.T."/>
            <person name="Otillar R."/>
            <person name="Spatafora J.W."/>
            <person name="Yadav J.S."/>
            <person name="Aerts A."/>
            <person name="Benoit I."/>
            <person name="Boyd A."/>
            <person name="Carlson A."/>
            <person name="Copeland A."/>
            <person name="Coutinho P.M."/>
            <person name="de Vries R.P."/>
            <person name="Ferreira P."/>
            <person name="Findley K."/>
            <person name="Foster B."/>
            <person name="Gaskell J."/>
            <person name="Glotzer D."/>
            <person name="Gorecki P."/>
            <person name="Heitman J."/>
            <person name="Hesse C."/>
            <person name="Hori C."/>
            <person name="Igarashi K."/>
            <person name="Jurgens J.A."/>
            <person name="Kallen N."/>
            <person name="Kersten P."/>
            <person name="Kohler A."/>
            <person name="Kuees U."/>
            <person name="Kumar T.K.A."/>
            <person name="Kuo A."/>
            <person name="LaButti K."/>
            <person name="Larrondo L.F."/>
            <person name="Lindquist E."/>
            <person name="Ling A."/>
            <person name="Lombard V."/>
            <person name="Lucas S."/>
            <person name="Lundell T."/>
            <person name="Martin R."/>
            <person name="McLaughlin D.J."/>
            <person name="Morgenstern I."/>
            <person name="Morin E."/>
            <person name="Murat C."/>
            <person name="Nagy L.G."/>
            <person name="Nolan M."/>
            <person name="Ohm R.A."/>
            <person name="Patyshakuliyeva A."/>
            <person name="Rokas A."/>
            <person name="Ruiz-Duenas F.J."/>
            <person name="Sabat G."/>
            <person name="Salamov A."/>
            <person name="Samejima M."/>
            <person name="Schmutz J."/>
            <person name="Slot J.C."/>
            <person name="St John F."/>
            <person name="Stenlid J."/>
            <person name="Sun H."/>
            <person name="Sun S."/>
            <person name="Syed K."/>
            <person name="Tsang A."/>
            <person name="Wiebenga A."/>
            <person name="Young D."/>
            <person name="Pisabarro A."/>
            <person name="Eastwood D.C."/>
            <person name="Martin F."/>
            <person name="Cullen D."/>
            <person name="Grigoriev I.V."/>
            <person name="Hibbett D.S."/>
        </authorList>
    </citation>
    <scope>NUCLEOTIDE SEQUENCE [LARGE SCALE GENOMIC DNA]</scope>
    <source>
        <strain evidence="4 5">MD-104</strain>
    </source>
</reference>
<feature type="domain" description="Alginate lyase" evidence="3">
    <location>
        <begin position="2"/>
        <end position="278"/>
    </location>
</feature>
<dbReference type="Gene3D" id="1.50.10.100">
    <property type="entry name" value="Chondroitin AC/alginate lyase"/>
    <property type="match status" value="1"/>
</dbReference>
<evidence type="ECO:0000313" key="4">
    <source>
        <dbReference type="EMBL" id="PCH33539.1"/>
    </source>
</evidence>
<proteinExistence type="predicted"/>
<evidence type="ECO:0000313" key="5">
    <source>
        <dbReference type="Proteomes" id="UP000218811"/>
    </source>
</evidence>
<dbReference type="OrthoDB" id="63533at2759"/>
<keyword evidence="2 4" id="KW-0456">Lyase</keyword>
<dbReference type="InterPro" id="IPR008929">
    <property type="entry name" value="Chondroitin_lyas"/>
</dbReference>
<dbReference type="OMA" id="TFANMQI"/>
<dbReference type="InterPro" id="IPR008397">
    <property type="entry name" value="Alginate_lyase_dom"/>
</dbReference>
<accession>A0A2H3J470</accession>
<evidence type="ECO:0000259" key="3">
    <source>
        <dbReference type="Pfam" id="PF05426"/>
    </source>
</evidence>
<name>A0A2H3J470_WOLCO</name>
<keyword evidence="5" id="KW-1185">Reference proteome</keyword>
<protein>
    <submittedName>
        <fullName evidence="4">Chondroitin AC/alginate lyase</fullName>
    </submittedName>
</protein>
<dbReference type="Proteomes" id="UP000218811">
    <property type="component" value="Unassembled WGS sequence"/>
</dbReference>
<dbReference type="STRING" id="742152.A0A2H3J470"/>
<dbReference type="SUPFAM" id="SSF48230">
    <property type="entry name" value="Chondroitin AC/alginate lyase"/>
    <property type="match status" value="1"/>
</dbReference>
<sequence>MHDYLSWAPYHWPDCNWCTKGTTHLSHTDSWTMCPYVVHDGKVNPDVRTLPDSPAVVSMSQSVLYNSVAYALTKTGTYSQNAASFIDAFFLSSKTGMHPNMNFGQMVRGPGKDHQVGTFTGVLDLRGLVKVVNGINLLKAAGSADWTSARDKAMMSWMNQYISWLQTSDIGKQVASKANNHYTFYVNQLAAAKMYVGDTQGATAALQDYFSHQYLDQIAASGEQPFEAVRTRPYHYRCFNLEAMITNAKLGDQLGVNLWNAKSKYGATIQTALDYTMALNPKGEDVSDIFPHVAAIAAAYGDPAGKYAAFLQKQESNYKSTPFWFYDQTSALPNSPAAHSTHKREVGLKPMMIAFSCPAVFALSPVTELEDGLYVTCDQLEPFYLLTQPLGTNSTITV</sequence>
<organism evidence="4 5">
    <name type="scientific">Wolfiporia cocos (strain MD-104)</name>
    <name type="common">Brown rot fungus</name>
    <dbReference type="NCBI Taxonomy" id="742152"/>
    <lineage>
        <taxon>Eukaryota</taxon>
        <taxon>Fungi</taxon>
        <taxon>Dikarya</taxon>
        <taxon>Basidiomycota</taxon>
        <taxon>Agaricomycotina</taxon>
        <taxon>Agaricomycetes</taxon>
        <taxon>Polyporales</taxon>
        <taxon>Phaeolaceae</taxon>
        <taxon>Wolfiporia</taxon>
    </lineage>
</organism>
<dbReference type="AlphaFoldDB" id="A0A2H3J470"/>
<evidence type="ECO:0000256" key="2">
    <source>
        <dbReference type="ARBA" id="ARBA00023239"/>
    </source>
</evidence>
<gene>
    <name evidence="4" type="ORF">WOLCODRAFT_93674</name>
</gene>
<dbReference type="Pfam" id="PF05426">
    <property type="entry name" value="Alginate_lyase"/>
    <property type="match status" value="1"/>
</dbReference>
<dbReference type="EMBL" id="KB467831">
    <property type="protein sequence ID" value="PCH33539.1"/>
    <property type="molecule type" value="Genomic_DNA"/>
</dbReference>
<dbReference type="GO" id="GO:0042597">
    <property type="term" value="C:periplasmic space"/>
    <property type="evidence" value="ECO:0007669"/>
    <property type="project" value="InterPro"/>
</dbReference>
<evidence type="ECO:0000256" key="1">
    <source>
        <dbReference type="ARBA" id="ARBA00022729"/>
    </source>
</evidence>
<keyword evidence="1" id="KW-0732">Signal</keyword>
<dbReference type="GO" id="GO:0016829">
    <property type="term" value="F:lyase activity"/>
    <property type="evidence" value="ECO:0007669"/>
    <property type="project" value="UniProtKB-KW"/>
</dbReference>